<evidence type="ECO:0000256" key="1">
    <source>
        <dbReference type="ARBA" id="ARBA00022741"/>
    </source>
</evidence>
<dbReference type="Gene3D" id="3.40.50.300">
    <property type="entry name" value="P-loop containing nucleotide triphosphate hydrolases"/>
    <property type="match status" value="1"/>
</dbReference>
<dbReference type="Gene3D" id="3.40.50.2300">
    <property type="match status" value="1"/>
</dbReference>
<dbReference type="PATRIC" id="fig|768706.3.peg.1669"/>
<dbReference type="Pfam" id="PF02954">
    <property type="entry name" value="HTH_8"/>
    <property type="match status" value="1"/>
</dbReference>
<dbReference type="PROSITE" id="PS00675">
    <property type="entry name" value="SIGMA54_INTERACT_1"/>
    <property type="match status" value="1"/>
</dbReference>
<dbReference type="GO" id="GO:0005524">
    <property type="term" value="F:ATP binding"/>
    <property type="evidence" value="ECO:0007669"/>
    <property type="project" value="UniProtKB-KW"/>
</dbReference>
<organism evidence="8 9">
    <name type="scientific">Desulfosporosinus orientis (strain ATCC 19365 / DSM 765 / NCIMB 8382 / VKM B-1628 / Singapore I)</name>
    <name type="common">Desulfotomaculum orientis</name>
    <dbReference type="NCBI Taxonomy" id="768706"/>
    <lineage>
        <taxon>Bacteria</taxon>
        <taxon>Bacillati</taxon>
        <taxon>Bacillota</taxon>
        <taxon>Clostridia</taxon>
        <taxon>Eubacteriales</taxon>
        <taxon>Desulfitobacteriaceae</taxon>
        <taxon>Desulfosporosinus</taxon>
    </lineage>
</organism>
<sequence>MSKIIVTSAYPELTVMVEELAHQLEIDLHVIEAVLEEAVTELSQVLEKYDSEVIVSRGATAELLRQNFSLPIVSLAPSEFDVFQALTKALTISTQIGYLNHPLVNDQDFLSKAQGMLGHKIKYYPYSTMSELSLQMEKAHHDGCEVAVGGGLWGLRLANAFGMAGSLIYSSRSTVAAALRQARELADFRAHKRREEEQQRRKSVSKGLVAHYNFKDLVGSALKETLVKAQRFSQVEGTVLIWGESGTGKELFAQSIHANGPRRNGPFVALNCVAVPESLLESELFGYQEGAFTGAKKGGKRGLFELAHEGTLFLDEIGKMSLNLQAGLLRVLQTKEVRRLGGDRVIPVDVRIIAASNEDLQASVDAGRFRSDLYYRLNVLNLLLPPLRQRQQDIPELIEHTLIKLTAKLGYRPALSKDFMQALQVYTWPGNVRQLENVLERYAVLVGEGEPLSGPDLSNAFPELQSVLDNTLEHDTVSSGIHPLSTSSEREPQTSFPENSNRVHQLTGVSEAEATPGLEDGEDIRIRLGSLADMELQILEAVMKHCRGNKSKAVRLLEISRTTLWNKLSSKSFKLHSSDY</sequence>
<dbReference type="InterPro" id="IPR009057">
    <property type="entry name" value="Homeodomain-like_sf"/>
</dbReference>
<dbReference type="EMBL" id="CP003108">
    <property type="protein sequence ID" value="AET67313.1"/>
    <property type="molecule type" value="Genomic_DNA"/>
</dbReference>
<keyword evidence="2" id="KW-0067">ATP-binding</keyword>
<keyword evidence="4" id="KW-0238">DNA-binding</keyword>
<dbReference type="InterPro" id="IPR025944">
    <property type="entry name" value="Sigma_54_int_dom_CS"/>
</dbReference>
<dbReference type="InterPro" id="IPR058031">
    <property type="entry name" value="AAA_lid_NorR"/>
</dbReference>
<dbReference type="Gene3D" id="3.40.50.10660">
    <property type="entry name" value="PrpR receptor domain-like"/>
    <property type="match status" value="1"/>
</dbReference>
<dbReference type="InterPro" id="IPR010524">
    <property type="entry name" value="Sig_transdc_resp-reg_PrpR_N"/>
</dbReference>
<keyword evidence="3" id="KW-0805">Transcription regulation</keyword>
<evidence type="ECO:0000313" key="9">
    <source>
        <dbReference type="Proteomes" id="UP000006346"/>
    </source>
</evidence>
<name>G7WEY4_DESOD</name>
<dbReference type="Gene3D" id="1.10.8.60">
    <property type="match status" value="1"/>
</dbReference>
<dbReference type="Pfam" id="PF25601">
    <property type="entry name" value="AAA_lid_14"/>
    <property type="match status" value="1"/>
</dbReference>
<dbReference type="GO" id="GO:0043565">
    <property type="term" value="F:sequence-specific DNA binding"/>
    <property type="evidence" value="ECO:0007669"/>
    <property type="project" value="InterPro"/>
</dbReference>
<reference evidence="8 9" key="2">
    <citation type="journal article" date="2012" name="J. Bacteriol.">
        <title>Complete genome sequences of Desulfosporosinus orientis DSM765T, Desulfosporosinus youngiae DSM17734T, Desulfosporosinus meridiei DSM13257T, and Desulfosporosinus acidiphilus DSM22704T.</title>
        <authorList>
            <person name="Pester M."/>
            <person name="Brambilla E."/>
            <person name="Alazard D."/>
            <person name="Rattei T."/>
            <person name="Weinmaier T."/>
            <person name="Han J."/>
            <person name="Lucas S."/>
            <person name="Lapidus A."/>
            <person name="Cheng J.F."/>
            <person name="Goodwin L."/>
            <person name="Pitluck S."/>
            <person name="Peters L."/>
            <person name="Ovchinnikova G."/>
            <person name="Teshima H."/>
            <person name="Detter J.C."/>
            <person name="Han C.S."/>
            <person name="Tapia R."/>
            <person name="Land M.L."/>
            <person name="Hauser L."/>
            <person name="Kyrpides N.C."/>
            <person name="Ivanova N.N."/>
            <person name="Pagani I."/>
            <person name="Huntmann M."/>
            <person name="Wei C.L."/>
            <person name="Davenport K.W."/>
            <person name="Daligault H."/>
            <person name="Chain P.S."/>
            <person name="Chen A."/>
            <person name="Mavromatis K."/>
            <person name="Markowitz V."/>
            <person name="Szeto E."/>
            <person name="Mikhailova N."/>
            <person name="Pati A."/>
            <person name="Wagner M."/>
            <person name="Woyke T."/>
            <person name="Ollivier B."/>
            <person name="Klenk H.P."/>
            <person name="Spring S."/>
            <person name="Loy A."/>
        </authorList>
    </citation>
    <scope>NUCLEOTIDE SEQUENCE [LARGE SCALE GENOMIC DNA]</scope>
    <source>
        <strain evidence="9">ATCC 19365 / DSM 765 / NCIMB 8382 / VKM B-1628</strain>
    </source>
</reference>
<dbReference type="RefSeq" id="WP_014184132.1">
    <property type="nucleotide sequence ID" value="NC_016584.1"/>
</dbReference>
<dbReference type="GO" id="GO:0006355">
    <property type="term" value="P:regulation of DNA-templated transcription"/>
    <property type="evidence" value="ECO:0007669"/>
    <property type="project" value="InterPro"/>
</dbReference>
<dbReference type="SUPFAM" id="SSF46689">
    <property type="entry name" value="Homeodomain-like"/>
    <property type="match status" value="1"/>
</dbReference>
<dbReference type="GO" id="GO:0000156">
    <property type="term" value="F:phosphorelay response regulator activity"/>
    <property type="evidence" value="ECO:0007669"/>
    <property type="project" value="InterPro"/>
</dbReference>
<dbReference type="SUPFAM" id="SSF159800">
    <property type="entry name" value="PrpR receptor domain-like"/>
    <property type="match status" value="1"/>
</dbReference>
<dbReference type="InterPro" id="IPR025662">
    <property type="entry name" value="Sigma_54_int_dom_ATP-bd_1"/>
</dbReference>
<feature type="domain" description="Sigma-54 factor interaction" evidence="7">
    <location>
        <begin position="221"/>
        <end position="444"/>
    </location>
</feature>
<dbReference type="eggNOG" id="COG3829">
    <property type="taxonomic scope" value="Bacteria"/>
</dbReference>
<protein>
    <submittedName>
        <fullName evidence="8">Sigma-54 interacting regulator</fullName>
    </submittedName>
</protein>
<dbReference type="SUPFAM" id="SSF52540">
    <property type="entry name" value="P-loop containing nucleoside triphosphate hydrolases"/>
    <property type="match status" value="1"/>
</dbReference>
<evidence type="ECO:0000256" key="5">
    <source>
        <dbReference type="ARBA" id="ARBA00023163"/>
    </source>
</evidence>
<dbReference type="FunFam" id="3.40.50.300:FF:000006">
    <property type="entry name" value="DNA-binding transcriptional regulator NtrC"/>
    <property type="match status" value="1"/>
</dbReference>
<dbReference type="PROSITE" id="PS50045">
    <property type="entry name" value="SIGMA54_INTERACT_4"/>
    <property type="match status" value="1"/>
</dbReference>
<gene>
    <name evidence="8" type="ordered locus">Desor_1673</name>
</gene>
<dbReference type="PROSITE" id="PS00676">
    <property type="entry name" value="SIGMA54_INTERACT_2"/>
    <property type="match status" value="1"/>
</dbReference>
<evidence type="ECO:0000256" key="2">
    <source>
        <dbReference type="ARBA" id="ARBA00022840"/>
    </source>
</evidence>
<dbReference type="PANTHER" id="PTHR32071">
    <property type="entry name" value="TRANSCRIPTIONAL REGULATORY PROTEIN"/>
    <property type="match status" value="1"/>
</dbReference>
<reference evidence="9" key="1">
    <citation type="submission" date="2011-11" db="EMBL/GenBank/DDBJ databases">
        <title>Complete sequence of Desulfosporosinus orientis DSM 765.</title>
        <authorList>
            <person name="Lucas S."/>
            <person name="Han J."/>
            <person name="Lapidus A."/>
            <person name="Cheng J.-F."/>
            <person name="Goodwin L."/>
            <person name="Pitluck S."/>
            <person name="Peters L."/>
            <person name="Ovchinnikova G."/>
            <person name="Teshima H."/>
            <person name="Detter J.C."/>
            <person name="Han C."/>
            <person name="Tapia R."/>
            <person name="Land M."/>
            <person name="Hauser L."/>
            <person name="Kyrpides N."/>
            <person name="Ivanova N."/>
            <person name="Pagani I."/>
            <person name="Pester M."/>
            <person name="Spring S."/>
            <person name="Ollivier B."/>
            <person name="Rattei T."/>
            <person name="Klenk H.-P."/>
            <person name="Wagner M."/>
            <person name="Loy A."/>
            <person name="Woyke T."/>
        </authorList>
    </citation>
    <scope>NUCLEOTIDE SEQUENCE [LARGE SCALE GENOMIC DNA]</scope>
    <source>
        <strain evidence="9">ATCC 19365 / DSM 765 / NCIMB 8382 / VKM B-1628</strain>
    </source>
</reference>
<evidence type="ECO:0000256" key="3">
    <source>
        <dbReference type="ARBA" id="ARBA00023015"/>
    </source>
</evidence>
<keyword evidence="1" id="KW-0547">Nucleotide-binding</keyword>
<dbReference type="AlphaFoldDB" id="G7WEY4"/>
<evidence type="ECO:0000256" key="6">
    <source>
        <dbReference type="SAM" id="MobiDB-lite"/>
    </source>
</evidence>
<evidence type="ECO:0000259" key="7">
    <source>
        <dbReference type="PROSITE" id="PS50045"/>
    </source>
</evidence>
<dbReference type="InterPro" id="IPR003593">
    <property type="entry name" value="AAA+_ATPase"/>
</dbReference>
<dbReference type="HOGENOM" id="CLU_000445_8_5_9"/>
<dbReference type="PROSITE" id="PS00688">
    <property type="entry name" value="SIGMA54_INTERACT_3"/>
    <property type="match status" value="1"/>
</dbReference>
<dbReference type="Proteomes" id="UP000006346">
    <property type="component" value="Chromosome"/>
</dbReference>
<dbReference type="OrthoDB" id="9803970at2"/>
<keyword evidence="9" id="KW-1185">Reference proteome</keyword>
<proteinExistence type="predicted"/>
<dbReference type="Gene3D" id="1.10.10.60">
    <property type="entry name" value="Homeodomain-like"/>
    <property type="match status" value="1"/>
</dbReference>
<dbReference type="KEGG" id="dor:Desor_1673"/>
<accession>G7WEY4</accession>
<dbReference type="SMART" id="SM00382">
    <property type="entry name" value="AAA"/>
    <property type="match status" value="1"/>
</dbReference>
<dbReference type="STRING" id="768706.Desor_1673"/>
<dbReference type="InterPro" id="IPR002078">
    <property type="entry name" value="Sigma_54_int"/>
</dbReference>
<evidence type="ECO:0000256" key="4">
    <source>
        <dbReference type="ARBA" id="ARBA00023125"/>
    </source>
</evidence>
<feature type="region of interest" description="Disordered" evidence="6">
    <location>
        <begin position="476"/>
        <end position="502"/>
    </location>
</feature>
<dbReference type="InterPro" id="IPR027417">
    <property type="entry name" value="P-loop_NTPase"/>
</dbReference>
<keyword evidence="5" id="KW-0804">Transcription</keyword>
<dbReference type="InterPro" id="IPR025943">
    <property type="entry name" value="Sigma_54_int_dom_ATP-bd_2"/>
</dbReference>
<feature type="compositionally biased region" description="Polar residues" evidence="6">
    <location>
        <begin position="493"/>
        <end position="502"/>
    </location>
</feature>
<dbReference type="InterPro" id="IPR002197">
    <property type="entry name" value="HTH_Fis"/>
</dbReference>
<dbReference type="Pfam" id="PF00158">
    <property type="entry name" value="Sigma54_activat"/>
    <property type="match status" value="1"/>
</dbReference>
<dbReference type="CDD" id="cd00009">
    <property type="entry name" value="AAA"/>
    <property type="match status" value="1"/>
</dbReference>
<dbReference type="Pfam" id="PF06506">
    <property type="entry name" value="PrpR_N"/>
    <property type="match status" value="1"/>
</dbReference>
<evidence type="ECO:0000313" key="8">
    <source>
        <dbReference type="EMBL" id="AET67313.1"/>
    </source>
</evidence>
<dbReference type="PANTHER" id="PTHR32071:SF57">
    <property type="entry name" value="C4-DICARBOXYLATE TRANSPORT TRANSCRIPTIONAL REGULATORY PROTEIN DCTD"/>
    <property type="match status" value="1"/>
</dbReference>